<organism evidence="1 2">
    <name type="scientific">Rhododendron molle</name>
    <name type="common">Chinese azalea</name>
    <name type="synonym">Azalea mollis</name>
    <dbReference type="NCBI Taxonomy" id="49168"/>
    <lineage>
        <taxon>Eukaryota</taxon>
        <taxon>Viridiplantae</taxon>
        <taxon>Streptophyta</taxon>
        <taxon>Embryophyta</taxon>
        <taxon>Tracheophyta</taxon>
        <taxon>Spermatophyta</taxon>
        <taxon>Magnoliopsida</taxon>
        <taxon>eudicotyledons</taxon>
        <taxon>Gunneridae</taxon>
        <taxon>Pentapetalae</taxon>
        <taxon>asterids</taxon>
        <taxon>Ericales</taxon>
        <taxon>Ericaceae</taxon>
        <taxon>Ericoideae</taxon>
        <taxon>Rhodoreae</taxon>
        <taxon>Rhododendron</taxon>
    </lineage>
</organism>
<evidence type="ECO:0000313" key="2">
    <source>
        <dbReference type="Proteomes" id="UP001062846"/>
    </source>
</evidence>
<evidence type="ECO:0000313" key="1">
    <source>
        <dbReference type="EMBL" id="KAI8537969.1"/>
    </source>
</evidence>
<comment type="caution">
    <text evidence="1">The sequence shown here is derived from an EMBL/GenBank/DDBJ whole genome shotgun (WGS) entry which is preliminary data.</text>
</comment>
<protein>
    <submittedName>
        <fullName evidence="1">Uncharacterized protein</fullName>
    </submittedName>
</protein>
<reference evidence="1" key="1">
    <citation type="submission" date="2022-02" db="EMBL/GenBank/DDBJ databases">
        <title>Plant Genome Project.</title>
        <authorList>
            <person name="Zhang R.-G."/>
        </authorList>
    </citation>
    <scope>NUCLEOTIDE SEQUENCE</scope>
    <source>
        <strain evidence="1">AT1</strain>
    </source>
</reference>
<proteinExistence type="predicted"/>
<keyword evidence="2" id="KW-1185">Reference proteome</keyword>
<gene>
    <name evidence="1" type="ORF">RHMOL_Rhmol09G0064600</name>
</gene>
<name>A0ACC0MBL8_RHOML</name>
<dbReference type="EMBL" id="CM046396">
    <property type="protein sequence ID" value="KAI8537969.1"/>
    <property type="molecule type" value="Genomic_DNA"/>
</dbReference>
<sequence>MFDGSPASASGFSSSIAVGQNCYTGDTAMGGLPSATTSNVICPHPASWDGTDGDLEIGQVRVRDEIHRWHGGGA</sequence>
<accession>A0ACC0MBL8</accession>
<dbReference type="Proteomes" id="UP001062846">
    <property type="component" value="Chromosome 9"/>
</dbReference>